<dbReference type="Gene3D" id="3.90.45.10">
    <property type="entry name" value="Peptide deformylase"/>
    <property type="match status" value="1"/>
</dbReference>
<dbReference type="PANTHER" id="PTHR10458">
    <property type="entry name" value="PEPTIDE DEFORMYLASE"/>
    <property type="match status" value="1"/>
</dbReference>
<dbReference type="NCBIfam" id="NF001159">
    <property type="entry name" value="PRK00150.1-3"/>
    <property type="match status" value="1"/>
</dbReference>
<dbReference type="PRINTS" id="PR01576">
    <property type="entry name" value="PDEFORMYLASE"/>
</dbReference>
<evidence type="ECO:0000256" key="4">
    <source>
        <dbReference type="ARBA" id="ARBA00022917"/>
    </source>
</evidence>
<reference evidence="7 8" key="1">
    <citation type="submission" date="2018-07" db="EMBL/GenBank/DDBJ databases">
        <title>Arthrobacter sp. nov., isolated from raw cow's milk with high bacterial count.</title>
        <authorList>
            <person name="Hahne J."/>
            <person name="Isele D."/>
            <person name="Lipski A."/>
        </authorList>
    </citation>
    <scope>NUCLEOTIDE SEQUENCE [LARGE SCALE GENOMIC DNA]</scope>
    <source>
        <strain evidence="7 8">JZ R-35</strain>
    </source>
</reference>
<evidence type="ECO:0000256" key="5">
    <source>
        <dbReference type="ARBA" id="ARBA00023004"/>
    </source>
</evidence>
<keyword evidence="8" id="KW-1185">Reference proteome</keyword>
<organism evidence="7 8">
    <name type="scientific">Galactobacter valiniphilus</name>
    <dbReference type="NCBI Taxonomy" id="2676122"/>
    <lineage>
        <taxon>Bacteria</taxon>
        <taxon>Bacillati</taxon>
        <taxon>Actinomycetota</taxon>
        <taxon>Actinomycetes</taxon>
        <taxon>Micrococcales</taxon>
        <taxon>Micrococcaceae</taxon>
        <taxon>Galactobacter</taxon>
    </lineage>
</organism>
<dbReference type="EC" id="3.5.1.88" evidence="6"/>
<evidence type="ECO:0000256" key="2">
    <source>
        <dbReference type="ARBA" id="ARBA00022723"/>
    </source>
</evidence>
<dbReference type="RefSeq" id="WP_119424794.1">
    <property type="nucleotide sequence ID" value="NZ_QQXK01000015.1"/>
</dbReference>
<evidence type="ECO:0000256" key="6">
    <source>
        <dbReference type="HAMAP-Rule" id="MF_00163"/>
    </source>
</evidence>
<dbReference type="SUPFAM" id="SSF56420">
    <property type="entry name" value="Peptide deformylase"/>
    <property type="match status" value="1"/>
</dbReference>
<dbReference type="PANTHER" id="PTHR10458:SF2">
    <property type="entry name" value="PEPTIDE DEFORMYLASE, MITOCHONDRIAL"/>
    <property type="match status" value="1"/>
</dbReference>
<dbReference type="GO" id="GO:0046872">
    <property type="term" value="F:metal ion binding"/>
    <property type="evidence" value="ECO:0007669"/>
    <property type="project" value="UniProtKB-KW"/>
</dbReference>
<sequence>MSVPFGLQPTVKIVQAGDPVLRSSTPEWDDSLERTELEALVELMRSTMHAAPGVGLAAPQIGLSLRLAVLEDLWPIDQETAAAKEREPLEFMAAIDPRYEAVGARTATHFEGCLSVRGYTASVERPADILASWTDLEGVRHERELHGWQARIFQHETDHLNGMLYLDKAEPRSLCTDENFARLWSYEEPETVREGLGF</sequence>
<dbReference type="GO" id="GO:0006412">
    <property type="term" value="P:translation"/>
    <property type="evidence" value="ECO:0007669"/>
    <property type="project" value="UniProtKB-UniRule"/>
</dbReference>
<dbReference type="EMBL" id="QQXK01000015">
    <property type="protein sequence ID" value="RII42186.1"/>
    <property type="molecule type" value="Genomic_DNA"/>
</dbReference>
<dbReference type="AlphaFoldDB" id="A0A399JIC6"/>
<keyword evidence="3 6" id="KW-0378">Hydrolase</keyword>
<comment type="catalytic activity">
    <reaction evidence="6">
        <text>N-terminal N-formyl-L-methionyl-[peptide] + H2O = N-terminal L-methionyl-[peptide] + formate</text>
        <dbReference type="Rhea" id="RHEA:24420"/>
        <dbReference type="Rhea" id="RHEA-COMP:10639"/>
        <dbReference type="Rhea" id="RHEA-COMP:10640"/>
        <dbReference type="ChEBI" id="CHEBI:15377"/>
        <dbReference type="ChEBI" id="CHEBI:15740"/>
        <dbReference type="ChEBI" id="CHEBI:49298"/>
        <dbReference type="ChEBI" id="CHEBI:64731"/>
        <dbReference type="EC" id="3.5.1.88"/>
    </reaction>
</comment>
<comment type="cofactor">
    <cofactor evidence="6">
        <name>Fe(2+)</name>
        <dbReference type="ChEBI" id="CHEBI:29033"/>
    </cofactor>
    <text evidence="6">Binds 1 Fe(2+) ion.</text>
</comment>
<accession>A0A399JIC6</accession>
<evidence type="ECO:0000256" key="1">
    <source>
        <dbReference type="ARBA" id="ARBA00010759"/>
    </source>
</evidence>
<feature type="active site" evidence="6">
    <location>
        <position position="156"/>
    </location>
</feature>
<dbReference type="FunFam" id="3.90.45.10:FF:000003">
    <property type="entry name" value="Peptide deformylase"/>
    <property type="match status" value="1"/>
</dbReference>
<comment type="similarity">
    <text evidence="1 6">Belongs to the polypeptide deformylase family.</text>
</comment>
<feature type="binding site" evidence="6">
    <location>
        <position position="155"/>
    </location>
    <ligand>
        <name>Fe cation</name>
        <dbReference type="ChEBI" id="CHEBI:24875"/>
    </ligand>
</feature>
<dbReference type="Proteomes" id="UP000265419">
    <property type="component" value="Unassembled WGS sequence"/>
</dbReference>
<comment type="caution">
    <text evidence="7">The sequence shown here is derived from an EMBL/GenBank/DDBJ whole genome shotgun (WGS) entry which is preliminary data.</text>
</comment>
<evidence type="ECO:0000313" key="7">
    <source>
        <dbReference type="EMBL" id="RII42186.1"/>
    </source>
</evidence>
<keyword evidence="2 6" id="KW-0479">Metal-binding</keyword>
<keyword evidence="4 6" id="KW-0648">Protein biosynthesis</keyword>
<protein>
    <recommendedName>
        <fullName evidence="6">Peptide deformylase</fullName>
        <shortName evidence="6">PDF</shortName>
        <ecNumber evidence="6">3.5.1.88</ecNumber>
    </recommendedName>
    <alternativeName>
        <fullName evidence="6">Polypeptide deformylase</fullName>
    </alternativeName>
</protein>
<dbReference type="CDD" id="cd00487">
    <property type="entry name" value="Pep_deformylase"/>
    <property type="match status" value="1"/>
</dbReference>
<keyword evidence="5 6" id="KW-0408">Iron</keyword>
<dbReference type="InterPro" id="IPR036821">
    <property type="entry name" value="Peptide_deformylase_sf"/>
</dbReference>
<feature type="binding site" evidence="6">
    <location>
        <position position="113"/>
    </location>
    <ligand>
        <name>Fe cation</name>
        <dbReference type="ChEBI" id="CHEBI:24875"/>
    </ligand>
</feature>
<evidence type="ECO:0000256" key="3">
    <source>
        <dbReference type="ARBA" id="ARBA00022801"/>
    </source>
</evidence>
<gene>
    <name evidence="6" type="primary">def</name>
    <name evidence="7" type="ORF">DWB68_08955</name>
</gene>
<name>A0A399JIC6_9MICC</name>
<proteinExistence type="inferred from homology"/>
<dbReference type="PIRSF" id="PIRSF004749">
    <property type="entry name" value="Pep_def"/>
    <property type="match status" value="1"/>
</dbReference>
<dbReference type="HAMAP" id="MF_00163">
    <property type="entry name" value="Pep_deformylase"/>
    <property type="match status" value="1"/>
</dbReference>
<dbReference type="InterPro" id="IPR023635">
    <property type="entry name" value="Peptide_deformylase"/>
</dbReference>
<dbReference type="Pfam" id="PF01327">
    <property type="entry name" value="Pep_deformylase"/>
    <property type="match status" value="1"/>
</dbReference>
<comment type="function">
    <text evidence="6">Removes the formyl group from the N-terminal Met of newly synthesized proteins. Requires at least a dipeptide for an efficient rate of reaction. N-terminal L-methionine is a prerequisite for activity but the enzyme has broad specificity at other positions.</text>
</comment>
<dbReference type="GO" id="GO:0042586">
    <property type="term" value="F:peptide deformylase activity"/>
    <property type="evidence" value="ECO:0007669"/>
    <property type="project" value="UniProtKB-UniRule"/>
</dbReference>
<evidence type="ECO:0000313" key="8">
    <source>
        <dbReference type="Proteomes" id="UP000265419"/>
    </source>
</evidence>
<feature type="binding site" evidence="6">
    <location>
        <position position="159"/>
    </location>
    <ligand>
        <name>Fe cation</name>
        <dbReference type="ChEBI" id="CHEBI:24875"/>
    </ligand>
</feature>